<dbReference type="Proteomes" id="UP000831304">
    <property type="component" value="Chromosome"/>
</dbReference>
<sequence length="144" mass="15824">MRFNPDKLRELLTAFLGETADTIFSNDHTRAWIFPRVAGTPIHLQIDGDRCDVFAGFTFRTVLLAGGDASEWMIIDCIEAIIEGRAVEHFGFEDSPVAIDDRSVGISGSGFEGRTVSINSGEELAKLTYAVPAWSHRPARPAEL</sequence>
<accession>A0ABY4AV87</accession>
<name>A0ABY4AV87_9MICO</name>
<gene>
    <name evidence="1" type="ORF">MTP13_00635</name>
</gene>
<evidence type="ECO:0000313" key="2">
    <source>
        <dbReference type="Proteomes" id="UP000831304"/>
    </source>
</evidence>
<keyword evidence="2" id="KW-1185">Reference proteome</keyword>
<organism evidence="1 2">
    <name type="scientific">Agromyces soli</name>
    <dbReference type="NCBI Taxonomy" id="659012"/>
    <lineage>
        <taxon>Bacteria</taxon>
        <taxon>Bacillati</taxon>
        <taxon>Actinomycetota</taxon>
        <taxon>Actinomycetes</taxon>
        <taxon>Micrococcales</taxon>
        <taxon>Microbacteriaceae</taxon>
        <taxon>Agromyces</taxon>
    </lineage>
</organism>
<proteinExistence type="predicted"/>
<dbReference type="RefSeq" id="WP_243569147.1">
    <property type="nucleotide sequence ID" value="NZ_BAAARD010000005.1"/>
</dbReference>
<reference evidence="1 2" key="1">
    <citation type="submission" date="2022-03" db="EMBL/GenBank/DDBJ databases">
        <title>Agromyces sp. isolated from the gut of P. brevitarsis seulensis larvae.</title>
        <authorList>
            <person name="Won M."/>
            <person name="Kwon S.-W."/>
        </authorList>
    </citation>
    <scope>NUCLEOTIDE SEQUENCE [LARGE SCALE GENOMIC DNA]</scope>
    <source>
        <strain evidence="1 2">KACC 16215</strain>
    </source>
</reference>
<dbReference type="EMBL" id="CP094533">
    <property type="protein sequence ID" value="UOE26317.1"/>
    <property type="molecule type" value="Genomic_DNA"/>
</dbReference>
<evidence type="ECO:0000313" key="1">
    <source>
        <dbReference type="EMBL" id="UOE26317.1"/>
    </source>
</evidence>
<protein>
    <submittedName>
        <fullName evidence="1">Uncharacterized protein</fullName>
    </submittedName>
</protein>